<evidence type="ECO:0000259" key="1">
    <source>
        <dbReference type="Pfam" id="PF01636"/>
    </source>
</evidence>
<protein>
    <recommendedName>
        <fullName evidence="1">Aminoglycoside phosphotransferase domain-containing protein</fullName>
    </recommendedName>
</protein>
<dbReference type="Gene3D" id="3.90.1200.10">
    <property type="match status" value="1"/>
</dbReference>
<sequence>MDFRHVAPARVCEALRHVAARSSGPEIDAGLRITLNFHPDRLTGGVPILEAPARDGVYHSQFVTGTTNGGLTARPGGDRHRWESRIFGGVYDDAAADERPVYGGLNFRRQVVGAAPRFGSSHFRLTGPALARATFCHPDSAAEPTDFGVAGGTHLIAPAETDERDALDDYIRLGYRRTPDGRRAGGRGDLRTQGRFVPCTDIKRGRGAVADSWERARQVLVGAGISDGGLAEVRALGGGTYNTVEELRFTDGTRYVLKVAPTGPGLRYESRLLAGEAEFYRVAAEADVPAPRVVAVEARWMLMTVCPGEPWNGSLTDSEQAALRAELGRQVARLHRLTGPGHGYPSGALGPLAPDWRTAFVTMYDAVLDDARRYGARLPRPVDEVARTARSAQDALGEVTVPRPVHFDLWSGNVLVDRSAGDPRIGGLIDGERMFWGDPLADFVSLALLGDIRKDEAFLAGYREAGGRAEFDVPARLRLALYRSYLYLIMLTETVPRAVGEEQARRVRDLVAPELVAALDEIEELAAA</sequence>
<comment type="caution">
    <text evidence="2">The sequence shown here is derived from an EMBL/GenBank/DDBJ whole genome shotgun (WGS) entry which is preliminary data.</text>
</comment>
<dbReference type="InterPro" id="IPR051678">
    <property type="entry name" value="AGP_Transferase"/>
</dbReference>
<feature type="domain" description="Aminoglycoside phosphotransferase" evidence="1">
    <location>
        <begin position="233"/>
        <end position="477"/>
    </location>
</feature>
<organism evidence="2 3">
    <name type="scientific">Streptomyces brasiliensis</name>
    <dbReference type="NCBI Taxonomy" id="1954"/>
    <lineage>
        <taxon>Bacteria</taxon>
        <taxon>Bacillati</taxon>
        <taxon>Actinomycetota</taxon>
        <taxon>Actinomycetes</taxon>
        <taxon>Kitasatosporales</taxon>
        <taxon>Streptomycetaceae</taxon>
        <taxon>Streptomyces</taxon>
    </lineage>
</organism>
<proteinExistence type="predicted"/>
<dbReference type="Pfam" id="PF12294">
    <property type="entry name" value="DUF3626"/>
    <property type="match status" value="1"/>
</dbReference>
<dbReference type="AlphaFoldDB" id="A0A917K3C5"/>
<gene>
    <name evidence="2" type="ORF">GCM10010121_004730</name>
</gene>
<reference evidence="2" key="2">
    <citation type="submission" date="2020-09" db="EMBL/GenBank/DDBJ databases">
        <authorList>
            <person name="Sun Q."/>
            <person name="Ohkuma M."/>
        </authorList>
    </citation>
    <scope>NUCLEOTIDE SEQUENCE</scope>
    <source>
        <strain evidence="2">JCM 3086</strain>
    </source>
</reference>
<dbReference type="InterPro" id="IPR002575">
    <property type="entry name" value="Aminoglycoside_PTrfase"/>
</dbReference>
<dbReference type="SUPFAM" id="SSF56112">
    <property type="entry name" value="Protein kinase-like (PK-like)"/>
    <property type="match status" value="1"/>
</dbReference>
<accession>A0A917K3C5</accession>
<dbReference type="PANTHER" id="PTHR21310:SF15">
    <property type="entry name" value="AMINOGLYCOSIDE PHOSPHOTRANSFERASE DOMAIN-CONTAINING PROTEIN"/>
    <property type="match status" value="1"/>
</dbReference>
<evidence type="ECO:0000313" key="2">
    <source>
        <dbReference type="EMBL" id="GGI97516.1"/>
    </source>
</evidence>
<dbReference type="Pfam" id="PF01636">
    <property type="entry name" value="APH"/>
    <property type="match status" value="1"/>
</dbReference>
<dbReference type="EMBL" id="BMQA01000001">
    <property type="protein sequence ID" value="GGI97516.1"/>
    <property type="molecule type" value="Genomic_DNA"/>
</dbReference>
<evidence type="ECO:0000313" key="3">
    <source>
        <dbReference type="Proteomes" id="UP000657574"/>
    </source>
</evidence>
<dbReference type="PANTHER" id="PTHR21310">
    <property type="entry name" value="AMINOGLYCOSIDE PHOSPHOTRANSFERASE-RELATED-RELATED"/>
    <property type="match status" value="1"/>
</dbReference>
<dbReference type="InterPro" id="IPR022074">
    <property type="entry name" value="DUF3626"/>
</dbReference>
<dbReference type="InterPro" id="IPR011009">
    <property type="entry name" value="Kinase-like_dom_sf"/>
</dbReference>
<keyword evidence="3" id="KW-1185">Reference proteome</keyword>
<dbReference type="Gene3D" id="3.30.200.20">
    <property type="entry name" value="Phosphorylase Kinase, domain 1"/>
    <property type="match status" value="1"/>
</dbReference>
<dbReference type="Proteomes" id="UP000657574">
    <property type="component" value="Unassembled WGS sequence"/>
</dbReference>
<reference evidence="2" key="1">
    <citation type="journal article" date="2014" name="Int. J. Syst. Evol. Microbiol.">
        <title>Complete genome sequence of Corynebacterium casei LMG S-19264T (=DSM 44701T), isolated from a smear-ripened cheese.</title>
        <authorList>
            <consortium name="US DOE Joint Genome Institute (JGI-PGF)"/>
            <person name="Walter F."/>
            <person name="Albersmeier A."/>
            <person name="Kalinowski J."/>
            <person name="Ruckert C."/>
        </authorList>
    </citation>
    <scope>NUCLEOTIDE SEQUENCE</scope>
    <source>
        <strain evidence="2">JCM 3086</strain>
    </source>
</reference>
<name>A0A917K3C5_9ACTN</name>